<feature type="region of interest" description="Disordered" evidence="5">
    <location>
        <begin position="427"/>
        <end position="448"/>
    </location>
</feature>
<evidence type="ECO:0000256" key="2">
    <source>
        <dbReference type="ARBA" id="ARBA00022771"/>
    </source>
</evidence>
<feature type="region of interest" description="Disordered" evidence="5">
    <location>
        <begin position="348"/>
        <end position="404"/>
    </location>
</feature>
<evidence type="ECO:0000313" key="8">
    <source>
        <dbReference type="Proteomes" id="UP000481153"/>
    </source>
</evidence>
<dbReference type="PANTHER" id="PTHR13510:SF44">
    <property type="entry name" value="RABENOSYN-5"/>
    <property type="match status" value="1"/>
</dbReference>
<dbReference type="Pfam" id="PF01363">
    <property type="entry name" value="FYVE"/>
    <property type="match status" value="1"/>
</dbReference>
<dbReference type="EMBL" id="VJMJ01000100">
    <property type="protein sequence ID" value="KAF0735330.1"/>
    <property type="molecule type" value="Genomic_DNA"/>
</dbReference>
<protein>
    <recommendedName>
        <fullName evidence="6">FYVE-type domain-containing protein</fullName>
    </recommendedName>
</protein>
<evidence type="ECO:0000256" key="3">
    <source>
        <dbReference type="ARBA" id="ARBA00022833"/>
    </source>
</evidence>
<dbReference type="PROSITE" id="PS50178">
    <property type="entry name" value="ZF_FYVE"/>
    <property type="match status" value="1"/>
</dbReference>
<evidence type="ECO:0000256" key="4">
    <source>
        <dbReference type="PROSITE-ProRule" id="PRU00091"/>
    </source>
</evidence>
<reference evidence="7 8" key="1">
    <citation type="submission" date="2019-07" db="EMBL/GenBank/DDBJ databases">
        <title>Genomics analysis of Aphanomyces spp. identifies a new class of oomycete effector associated with host adaptation.</title>
        <authorList>
            <person name="Gaulin E."/>
        </authorList>
    </citation>
    <scope>NUCLEOTIDE SEQUENCE [LARGE SCALE GENOMIC DNA]</scope>
    <source>
        <strain evidence="7 8">ATCC 201684</strain>
    </source>
</reference>
<comment type="caution">
    <text evidence="7">The sequence shown here is derived from an EMBL/GenBank/DDBJ whole genome shotgun (WGS) entry which is preliminary data.</text>
</comment>
<dbReference type="SUPFAM" id="SSF57903">
    <property type="entry name" value="FYVE/PHD zinc finger"/>
    <property type="match status" value="1"/>
</dbReference>
<keyword evidence="3" id="KW-0862">Zinc</keyword>
<evidence type="ECO:0000256" key="5">
    <source>
        <dbReference type="SAM" id="MobiDB-lite"/>
    </source>
</evidence>
<evidence type="ECO:0000256" key="1">
    <source>
        <dbReference type="ARBA" id="ARBA00022723"/>
    </source>
</evidence>
<gene>
    <name evidence="7" type="ORF">Ae201684_008242</name>
</gene>
<dbReference type="InterPro" id="IPR023393">
    <property type="entry name" value="START-like_dom_sf"/>
</dbReference>
<sequence>MKLKFPVPANFFRCPPLSPDEYAQLLTKSSANAIDLIKHCDIEGRGPLDWTLESDTRDLRIFTANDPSLPPHVLSYAGVVEVQASLLEVASLFQTHTTDMYRDFRRRFARDLVDGQNLYVLEQPSLAHPLKAVNIKWTVNEMPGGGLIRHRDWCFLESMHEFELNGRRGWVRAIYSTQLRCCPDLEATLGTIRGFFYRSGHVFIETDRPGILRGTLLFQASLNGGFEKGHVPTWVVKAGVRRRIRGLSDIHDFIREKRLSQGGILDSWELVDKSARSRCYLCSKKFNTFVRKTRCRKCGEVVCHSCCKKWTISVGGIETPIRACSACSLGLVSKVGTLVPADSDAFQSSVQSLPRHPQSEGEWSGSEDYEVSAIATQRPMPPPAPIRRSKSAYDPPEPDNDMFEFTASTSSYRTSYQDDEIQLGLRGAKSRPASHPSSSSRLPQQPAVLMEDDTYSSRGTIVLGEPSRTDASPWIQSEIQWKY</sequence>
<dbReference type="InterPro" id="IPR013083">
    <property type="entry name" value="Znf_RING/FYVE/PHD"/>
</dbReference>
<dbReference type="Gene3D" id="3.30.40.10">
    <property type="entry name" value="Zinc/RING finger domain, C3HC4 (zinc finger)"/>
    <property type="match status" value="1"/>
</dbReference>
<dbReference type="CDD" id="cd00065">
    <property type="entry name" value="FYVE_like_SF"/>
    <property type="match status" value="1"/>
</dbReference>
<dbReference type="InterPro" id="IPR000306">
    <property type="entry name" value="Znf_FYVE"/>
</dbReference>
<dbReference type="SMART" id="SM00064">
    <property type="entry name" value="FYVE"/>
    <property type="match status" value="1"/>
</dbReference>
<name>A0A6G0X5V7_9STRA</name>
<dbReference type="InterPro" id="IPR011011">
    <property type="entry name" value="Znf_FYVE_PHD"/>
</dbReference>
<dbReference type="AlphaFoldDB" id="A0A6G0X5V7"/>
<dbReference type="SUPFAM" id="SSF55961">
    <property type="entry name" value="Bet v1-like"/>
    <property type="match status" value="1"/>
</dbReference>
<dbReference type="Gene3D" id="3.30.530.20">
    <property type="match status" value="1"/>
</dbReference>
<dbReference type="VEuPathDB" id="FungiDB:AeMF1_013914"/>
<feature type="domain" description="FYVE-type" evidence="6">
    <location>
        <begin position="273"/>
        <end position="327"/>
    </location>
</feature>
<evidence type="ECO:0000259" key="6">
    <source>
        <dbReference type="PROSITE" id="PS50178"/>
    </source>
</evidence>
<feature type="compositionally biased region" description="Low complexity" evidence="5">
    <location>
        <begin position="430"/>
        <end position="447"/>
    </location>
</feature>
<accession>A0A6G0X5V7</accession>
<keyword evidence="1" id="KW-0479">Metal-binding</keyword>
<evidence type="ECO:0000313" key="7">
    <source>
        <dbReference type="EMBL" id="KAF0735330.1"/>
    </source>
</evidence>
<dbReference type="GO" id="GO:0008270">
    <property type="term" value="F:zinc ion binding"/>
    <property type="evidence" value="ECO:0007669"/>
    <property type="project" value="UniProtKB-KW"/>
</dbReference>
<dbReference type="InterPro" id="IPR017455">
    <property type="entry name" value="Znf_FYVE-rel"/>
</dbReference>
<organism evidence="7 8">
    <name type="scientific">Aphanomyces euteiches</name>
    <dbReference type="NCBI Taxonomy" id="100861"/>
    <lineage>
        <taxon>Eukaryota</taxon>
        <taxon>Sar</taxon>
        <taxon>Stramenopiles</taxon>
        <taxon>Oomycota</taxon>
        <taxon>Saprolegniomycetes</taxon>
        <taxon>Saprolegniales</taxon>
        <taxon>Verrucalvaceae</taxon>
        <taxon>Aphanomyces</taxon>
    </lineage>
</organism>
<keyword evidence="8" id="KW-1185">Reference proteome</keyword>
<proteinExistence type="predicted"/>
<dbReference type="Proteomes" id="UP000481153">
    <property type="component" value="Unassembled WGS sequence"/>
</dbReference>
<dbReference type="PANTHER" id="PTHR13510">
    <property type="entry name" value="FYVE-FINGER-CONTAINING RAB5 EFFECTOR PROTEIN RABENOSYN-5-RELATED"/>
    <property type="match status" value="1"/>
</dbReference>
<keyword evidence="2 4" id="KW-0863">Zinc-finger</keyword>
<dbReference type="InterPro" id="IPR052727">
    <property type="entry name" value="Rab4/Rab5_effector"/>
</dbReference>